<name>A0AAI8Z8H6_9PEZI</name>
<evidence type="ECO:0000313" key="3">
    <source>
        <dbReference type="Proteomes" id="UP001296104"/>
    </source>
</evidence>
<proteinExistence type="predicted"/>
<feature type="compositionally biased region" description="Polar residues" evidence="1">
    <location>
        <begin position="1"/>
        <end position="12"/>
    </location>
</feature>
<protein>
    <submittedName>
        <fullName evidence="2">Uncharacterized protein</fullName>
    </submittedName>
</protein>
<accession>A0AAI8Z8H6</accession>
<reference evidence="2" key="1">
    <citation type="submission" date="2023-11" db="EMBL/GenBank/DDBJ databases">
        <authorList>
            <person name="Alioto T."/>
            <person name="Alioto T."/>
            <person name="Gomez Garrido J."/>
        </authorList>
    </citation>
    <scope>NUCLEOTIDE SEQUENCE</scope>
</reference>
<keyword evidence="3" id="KW-1185">Reference proteome</keyword>
<dbReference type="Proteomes" id="UP001296104">
    <property type="component" value="Unassembled WGS sequence"/>
</dbReference>
<feature type="region of interest" description="Disordered" evidence="1">
    <location>
        <begin position="1"/>
        <end position="92"/>
    </location>
</feature>
<dbReference type="AlphaFoldDB" id="A0AAI8Z8H6"/>
<dbReference type="EMBL" id="CAVMBE010000114">
    <property type="protein sequence ID" value="CAK4034368.1"/>
    <property type="molecule type" value="Genomic_DNA"/>
</dbReference>
<organism evidence="2 3">
    <name type="scientific">Lecanosticta acicola</name>
    <dbReference type="NCBI Taxonomy" id="111012"/>
    <lineage>
        <taxon>Eukaryota</taxon>
        <taxon>Fungi</taxon>
        <taxon>Dikarya</taxon>
        <taxon>Ascomycota</taxon>
        <taxon>Pezizomycotina</taxon>
        <taxon>Dothideomycetes</taxon>
        <taxon>Dothideomycetidae</taxon>
        <taxon>Mycosphaerellales</taxon>
        <taxon>Mycosphaerellaceae</taxon>
        <taxon>Lecanosticta</taxon>
    </lineage>
</organism>
<evidence type="ECO:0000256" key="1">
    <source>
        <dbReference type="SAM" id="MobiDB-lite"/>
    </source>
</evidence>
<evidence type="ECO:0000313" key="2">
    <source>
        <dbReference type="EMBL" id="CAK4034368.1"/>
    </source>
</evidence>
<gene>
    <name evidence="2" type="ORF">LECACI_7A009526</name>
</gene>
<sequence>MTTHKAASSAQLTDHRRCNSSTAPPPITPLSTPHSKVPISPLPPINRHFGSESNASHRGHYPSWPTQSRSAANKEAAKDHGDSVVEGSQCRPSYPTVAPVPRFVDLFEHHPVDAEDWIMQAPGKEPALRFVNPSKHYTVDDEDWIMQAPGKEPALRFVNPSKHRNVDDADWIMQAPGEEPALRFVNPLKHRNVDDADWIMQAPGRDAFSPPTVVAEYSSQPPHDYLAASEKAVQDTESPMNGTQRRLSVASLSCHVDTTGCRPLRRL</sequence>
<comment type="caution">
    <text evidence="2">The sequence shown here is derived from an EMBL/GenBank/DDBJ whole genome shotgun (WGS) entry which is preliminary data.</text>
</comment>